<feature type="region of interest" description="Disordered" evidence="1">
    <location>
        <begin position="1"/>
        <end position="23"/>
    </location>
</feature>
<accession>A0A0E9T165</accession>
<dbReference type="EMBL" id="GBXM01062094">
    <property type="protein sequence ID" value="JAH46483.1"/>
    <property type="molecule type" value="Transcribed_RNA"/>
</dbReference>
<name>A0A0E9T165_ANGAN</name>
<organism evidence="2">
    <name type="scientific">Anguilla anguilla</name>
    <name type="common">European freshwater eel</name>
    <name type="synonym">Muraena anguilla</name>
    <dbReference type="NCBI Taxonomy" id="7936"/>
    <lineage>
        <taxon>Eukaryota</taxon>
        <taxon>Metazoa</taxon>
        <taxon>Chordata</taxon>
        <taxon>Craniata</taxon>
        <taxon>Vertebrata</taxon>
        <taxon>Euteleostomi</taxon>
        <taxon>Actinopterygii</taxon>
        <taxon>Neopterygii</taxon>
        <taxon>Teleostei</taxon>
        <taxon>Anguilliformes</taxon>
        <taxon>Anguillidae</taxon>
        <taxon>Anguilla</taxon>
    </lineage>
</organism>
<dbReference type="AlphaFoldDB" id="A0A0E9T165"/>
<proteinExistence type="predicted"/>
<evidence type="ECO:0000313" key="2">
    <source>
        <dbReference type="EMBL" id="JAH46483.1"/>
    </source>
</evidence>
<reference evidence="2" key="2">
    <citation type="journal article" date="2015" name="Fish Shellfish Immunol.">
        <title>Early steps in the European eel (Anguilla anguilla)-Vibrio vulnificus interaction in the gills: Role of the RtxA13 toxin.</title>
        <authorList>
            <person name="Callol A."/>
            <person name="Pajuelo D."/>
            <person name="Ebbesson L."/>
            <person name="Teles M."/>
            <person name="MacKenzie S."/>
            <person name="Amaro C."/>
        </authorList>
    </citation>
    <scope>NUCLEOTIDE SEQUENCE</scope>
</reference>
<feature type="compositionally biased region" description="Polar residues" evidence="1">
    <location>
        <begin position="1"/>
        <end position="12"/>
    </location>
</feature>
<sequence>MTHSSHSVLQTTVEREKADEGEKEADLICSSFLFIYFYYTLAHDG</sequence>
<evidence type="ECO:0000256" key="1">
    <source>
        <dbReference type="SAM" id="MobiDB-lite"/>
    </source>
</evidence>
<feature type="compositionally biased region" description="Basic and acidic residues" evidence="1">
    <location>
        <begin position="13"/>
        <end position="23"/>
    </location>
</feature>
<reference evidence="2" key="1">
    <citation type="submission" date="2014-11" db="EMBL/GenBank/DDBJ databases">
        <authorList>
            <person name="Amaro Gonzalez C."/>
        </authorList>
    </citation>
    <scope>NUCLEOTIDE SEQUENCE</scope>
</reference>
<protein>
    <submittedName>
        <fullName evidence="2">Uncharacterized protein</fullName>
    </submittedName>
</protein>